<dbReference type="Gene3D" id="3.30.420.10">
    <property type="entry name" value="Ribonuclease H-like superfamily/Ribonuclease H"/>
    <property type="match status" value="1"/>
</dbReference>
<reference evidence="2" key="2">
    <citation type="journal article" date="2024" name="Plant">
        <title>Genomic evolution and insights into agronomic trait innovations of Sesamum species.</title>
        <authorList>
            <person name="Miao H."/>
            <person name="Wang L."/>
            <person name="Qu L."/>
            <person name="Liu H."/>
            <person name="Sun Y."/>
            <person name="Le M."/>
            <person name="Wang Q."/>
            <person name="Wei S."/>
            <person name="Zheng Y."/>
            <person name="Lin W."/>
            <person name="Duan Y."/>
            <person name="Cao H."/>
            <person name="Xiong S."/>
            <person name="Wang X."/>
            <person name="Wei L."/>
            <person name="Li C."/>
            <person name="Ma Q."/>
            <person name="Ju M."/>
            <person name="Zhao R."/>
            <person name="Li G."/>
            <person name="Mu C."/>
            <person name="Tian Q."/>
            <person name="Mei H."/>
            <person name="Zhang T."/>
            <person name="Gao T."/>
            <person name="Zhang H."/>
        </authorList>
    </citation>
    <scope>NUCLEOTIDE SEQUENCE</scope>
    <source>
        <strain evidence="2">G02</strain>
    </source>
</reference>
<comment type="caution">
    <text evidence="2">The sequence shown here is derived from an EMBL/GenBank/DDBJ whole genome shotgun (WGS) entry which is preliminary data.</text>
</comment>
<dbReference type="EMBL" id="JACGWJ010000018">
    <property type="protein sequence ID" value="KAL0349843.1"/>
    <property type="molecule type" value="Genomic_DNA"/>
</dbReference>
<sequence length="219" mass="23867">MGLVFRQTVPRAPSIVRLSTPSPSWFKLNTNDSSLGNPGLAGAGGIIRDSNGHVHLAYQVALGTGTSVIAELTAVWQGLEFALAHGLAPLVVEVDAMAVIQLLQSRVSGKWEVQHLILRIVHVQQLLVLDIRHIFREANGVAYHLAKEAASLQLTRVLRHDDSRVYSAAFSALIDGVSLTFAGGDDGFTTRARSLWMRSCGRTRHGGHNTWGRWVYSLV</sequence>
<name>A0AAW2P2S7_SESRA</name>
<dbReference type="InterPro" id="IPR044730">
    <property type="entry name" value="RNase_H-like_dom_plant"/>
</dbReference>
<dbReference type="GO" id="GO:0003676">
    <property type="term" value="F:nucleic acid binding"/>
    <property type="evidence" value="ECO:0007669"/>
    <property type="project" value="InterPro"/>
</dbReference>
<organism evidence="2">
    <name type="scientific">Sesamum radiatum</name>
    <name type="common">Black benniseed</name>
    <dbReference type="NCBI Taxonomy" id="300843"/>
    <lineage>
        <taxon>Eukaryota</taxon>
        <taxon>Viridiplantae</taxon>
        <taxon>Streptophyta</taxon>
        <taxon>Embryophyta</taxon>
        <taxon>Tracheophyta</taxon>
        <taxon>Spermatophyta</taxon>
        <taxon>Magnoliopsida</taxon>
        <taxon>eudicotyledons</taxon>
        <taxon>Gunneridae</taxon>
        <taxon>Pentapetalae</taxon>
        <taxon>asterids</taxon>
        <taxon>lamiids</taxon>
        <taxon>Lamiales</taxon>
        <taxon>Pedaliaceae</taxon>
        <taxon>Sesamum</taxon>
    </lineage>
</organism>
<dbReference type="AlphaFoldDB" id="A0AAW2P2S7"/>
<evidence type="ECO:0000259" key="1">
    <source>
        <dbReference type="PROSITE" id="PS50879"/>
    </source>
</evidence>
<accession>A0AAW2P2S7</accession>
<dbReference type="Pfam" id="PF13456">
    <property type="entry name" value="RVT_3"/>
    <property type="match status" value="1"/>
</dbReference>
<gene>
    <name evidence="2" type="ORF">Sradi_4133500</name>
</gene>
<dbReference type="InterPro" id="IPR002156">
    <property type="entry name" value="RNaseH_domain"/>
</dbReference>
<evidence type="ECO:0000313" key="2">
    <source>
        <dbReference type="EMBL" id="KAL0349843.1"/>
    </source>
</evidence>
<dbReference type="GO" id="GO:0004523">
    <property type="term" value="F:RNA-DNA hybrid ribonuclease activity"/>
    <property type="evidence" value="ECO:0007669"/>
    <property type="project" value="InterPro"/>
</dbReference>
<dbReference type="InterPro" id="IPR053151">
    <property type="entry name" value="RNase_H-like"/>
</dbReference>
<dbReference type="CDD" id="cd06222">
    <property type="entry name" value="RNase_H_like"/>
    <property type="match status" value="1"/>
</dbReference>
<protein>
    <submittedName>
        <fullName evidence="2">Ribonuclease H protein</fullName>
    </submittedName>
</protein>
<dbReference type="PANTHER" id="PTHR47723">
    <property type="entry name" value="OS05G0353850 PROTEIN"/>
    <property type="match status" value="1"/>
</dbReference>
<dbReference type="PANTHER" id="PTHR47723:SF19">
    <property type="entry name" value="POLYNUCLEOTIDYL TRANSFERASE, RIBONUCLEASE H-LIKE SUPERFAMILY PROTEIN"/>
    <property type="match status" value="1"/>
</dbReference>
<feature type="domain" description="RNase H type-1" evidence="1">
    <location>
        <begin position="22"/>
        <end position="155"/>
    </location>
</feature>
<dbReference type="SUPFAM" id="SSF53098">
    <property type="entry name" value="Ribonuclease H-like"/>
    <property type="match status" value="1"/>
</dbReference>
<reference evidence="2" key="1">
    <citation type="submission" date="2020-06" db="EMBL/GenBank/DDBJ databases">
        <authorList>
            <person name="Li T."/>
            <person name="Hu X."/>
            <person name="Zhang T."/>
            <person name="Song X."/>
            <person name="Zhang H."/>
            <person name="Dai N."/>
            <person name="Sheng W."/>
            <person name="Hou X."/>
            <person name="Wei L."/>
        </authorList>
    </citation>
    <scope>NUCLEOTIDE SEQUENCE</scope>
    <source>
        <strain evidence="2">G02</strain>
        <tissue evidence="2">Leaf</tissue>
    </source>
</reference>
<dbReference type="InterPro" id="IPR036397">
    <property type="entry name" value="RNaseH_sf"/>
</dbReference>
<dbReference type="PROSITE" id="PS50879">
    <property type="entry name" value="RNASE_H_1"/>
    <property type="match status" value="1"/>
</dbReference>
<proteinExistence type="predicted"/>
<dbReference type="InterPro" id="IPR012337">
    <property type="entry name" value="RNaseH-like_sf"/>
</dbReference>